<organism evidence="5 6">
    <name type="scientific">Mortierella alpina</name>
    <name type="common">Oleaginous fungus</name>
    <name type="synonym">Mortierella renispora</name>
    <dbReference type="NCBI Taxonomy" id="64518"/>
    <lineage>
        <taxon>Eukaryota</taxon>
        <taxon>Fungi</taxon>
        <taxon>Fungi incertae sedis</taxon>
        <taxon>Mucoromycota</taxon>
        <taxon>Mortierellomycotina</taxon>
        <taxon>Mortierellomycetes</taxon>
        <taxon>Mortierellales</taxon>
        <taxon>Mortierellaceae</taxon>
        <taxon>Mortierella</taxon>
    </lineage>
</organism>
<proteinExistence type="predicted"/>
<dbReference type="PROSITE" id="PS51371">
    <property type="entry name" value="CBS"/>
    <property type="match status" value="3"/>
</dbReference>
<dbReference type="GO" id="GO:0004865">
    <property type="term" value="F:protein serine/threonine phosphatase inhibitor activity"/>
    <property type="evidence" value="ECO:0007669"/>
    <property type="project" value="TreeGrafter"/>
</dbReference>
<dbReference type="CDD" id="cd02205">
    <property type="entry name" value="CBS_pair_SF"/>
    <property type="match status" value="2"/>
</dbReference>
<evidence type="ECO:0000313" key="6">
    <source>
        <dbReference type="Proteomes" id="UP000717515"/>
    </source>
</evidence>
<accession>A0A9P8A401</accession>
<dbReference type="PANTHER" id="PTHR13780:SF36">
    <property type="entry name" value="CBS DOMAIN-CONTAINING PROTEIN"/>
    <property type="match status" value="1"/>
</dbReference>
<dbReference type="EMBL" id="JAIFTL010000169">
    <property type="protein sequence ID" value="KAG9322031.1"/>
    <property type="molecule type" value="Genomic_DNA"/>
</dbReference>
<dbReference type="InterPro" id="IPR050511">
    <property type="entry name" value="AMPK_gamma/SDS23_families"/>
</dbReference>
<dbReference type="Gene3D" id="3.10.580.10">
    <property type="entry name" value="CBS-domain"/>
    <property type="match status" value="2"/>
</dbReference>
<keyword evidence="1" id="KW-0677">Repeat</keyword>
<evidence type="ECO:0000313" key="5">
    <source>
        <dbReference type="EMBL" id="KAG9322031.1"/>
    </source>
</evidence>
<dbReference type="SMART" id="SM00116">
    <property type="entry name" value="CBS"/>
    <property type="match status" value="4"/>
</dbReference>
<sequence length="383" mass="42405">MLLCGNDESLRCVFPKWTARMVKHLQRSQVHTTMSFDDTNHHREGLTTSHHDWAMLQVGKLVEHQAVITIDSNTSVEDACEILLTHGISSAPVHDAQKKTYVGMFDYSDLMTYVLLVLKKMEIPLEDQSMEMRDLILKTSRSQSVPVKLASDISGKDPFCTVLAETRLGAVVNDFGTGIHRALTTEALTEGSLYTVHAVAVMDATGNIAGILSQSSTLDYLMRHLSEFPQLQPVMQQTLQQLGLSTGKVLSVNGEAQVLEALMMMSMGTHSVSSLAVLDDQGVLLGNISMTDIQHIMKHLKASWLWLTCFQFMSKVRMSRGVETGEDQYPVLDVSSKATFGYTLAKLQATKVHRLWVVSEMGLVEGVVSLTDVFKLLTKEVDS</sequence>
<gene>
    <name evidence="5" type="ORF">KVV02_006049</name>
</gene>
<dbReference type="Proteomes" id="UP000717515">
    <property type="component" value="Unassembled WGS sequence"/>
</dbReference>
<name>A0A9P8A401_MORAP</name>
<evidence type="ECO:0000256" key="2">
    <source>
        <dbReference type="ARBA" id="ARBA00023122"/>
    </source>
</evidence>
<dbReference type="PANTHER" id="PTHR13780">
    <property type="entry name" value="AMP-ACTIVATED PROTEIN KINASE, GAMMA REGULATORY SUBUNIT"/>
    <property type="match status" value="1"/>
</dbReference>
<dbReference type="InterPro" id="IPR000644">
    <property type="entry name" value="CBS_dom"/>
</dbReference>
<dbReference type="SUPFAM" id="SSF54631">
    <property type="entry name" value="CBS-domain pair"/>
    <property type="match status" value="2"/>
</dbReference>
<feature type="domain" description="CBS" evidence="4">
    <location>
        <begin position="244"/>
        <end position="303"/>
    </location>
</feature>
<protein>
    <recommendedName>
        <fullName evidence="4">CBS domain-containing protein</fullName>
    </recommendedName>
</protein>
<dbReference type="GO" id="GO:0042149">
    <property type="term" value="P:cellular response to glucose starvation"/>
    <property type="evidence" value="ECO:0007669"/>
    <property type="project" value="TreeGrafter"/>
</dbReference>
<dbReference type="InterPro" id="IPR046342">
    <property type="entry name" value="CBS_dom_sf"/>
</dbReference>
<keyword evidence="2 3" id="KW-0129">CBS domain</keyword>
<comment type="caution">
    <text evidence="5">The sequence shown here is derived from an EMBL/GenBank/DDBJ whole genome shotgun (WGS) entry which is preliminary data.</text>
</comment>
<feature type="domain" description="CBS" evidence="4">
    <location>
        <begin position="62"/>
        <end position="123"/>
    </location>
</feature>
<evidence type="ECO:0000259" key="4">
    <source>
        <dbReference type="PROSITE" id="PS51371"/>
    </source>
</evidence>
<evidence type="ECO:0000256" key="1">
    <source>
        <dbReference type="ARBA" id="ARBA00022737"/>
    </source>
</evidence>
<evidence type="ECO:0000256" key="3">
    <source>
        <dbReference type="PROSITE-ProRule" id="PRU00703"/>
    </source>
</evidence>
<reference evidence="5" key="1">
    <citation type="submission" date="2021-07" db="EMBL/GenBank/DDBJ databases">
        <title>Draft genome of Mortierella alpina, strain LL118, isolated from an aspen leaf litter sample.</title>
        <authorList>
            <person name="Yang S."/>
            <person name="Vinatzer B.A."/>
        </authorList>
    </citation>
    <scope>NUCLEOTIDE SEQUENCE</scope>
    <source>
        <strain evidence="5">LL118</strain>
    </source>
</reference>
<dbReference type="AlphaFoldDB" id="A0A9P8A401"/>
<feature type="domain" description="CBS" evidence="4">
    <location>
        <begin position="318"/>
        <end position="383"/>
    </location>
</feature>
<dbReference type="Pfam" id="PF00571">
    <property type="entry name" value="CBS"/>
    <property type="match status" value="3"/>
</dbReference>